<dbReference type="GO" id="GO:0016818">
    <property type="term" value="F:hydrolase activity, acting on acid anhydrides, in phosphorus-containing anhydrides"/>
    <property type="evidence" value="ECO:0007669"/>
    <property type="project" value="TreeGrafter"/>
</dbReference>
<dbReference type="RefSeq" id="WP_143489999.1">
    <property type="nucleotide sequence ID" value="NZ_VJOY01000019.1"/>
</dbReference>
<dbReference type="Pfam" id="PF00293">
    <property type="entry name" value="NUDIX"/>
    <property type="match status" value="1"/>
</dbReference>
<evidence type="ECO:0000313" key="8">
    <source>
        <dbReference type="Proteomes" id="UP000315235"/>
    </source>
</evidence>
<name>A0A553GUI5_9PSED</name>
<comment type="cofactor">
    <cofactor evidence="1">
        <name>Mg(2+)</name>
        <dbReference type="ChEBI" id="CHEBI:18420"/>
    </cofactor>
</comment>
<dbReference type="OrthoDB" id="177518at2"/>
<dbReference type="InterPro" id="IPR015797">
    <property type="entry name" value="NUDIX_hydrolase-like_dom_sf"/>
</dbReference>
<keyword evidence="8" id="KW-1185">Reference proteome</keyword>
<dbReference type="PANTHER" id="PTHR43758">
    <property type="entry name" value="7,8-DIHYDRO-8-OXOGUANINE TRIPHOSPHATASE"/>
    <property type="match status" value="1"/>
</dbReference>
<proteinExistence type="inferred from homology"/>
<dbReference type="PANTHER" id="PTHR43758:SF8">
    <property type="entry name" value="8-OXO-DGTP DIPHOSPHATASE YTKD-RELATED"/>
    <property type="match status" value="1"/>
</dbReference>
<dbReference type="SUPFAM" id="SSF55811">
    <property type="entry name" value="Nudix"/>
    <property type="match status" value="1"/>
</dbReference>
<dbReference type="InterPro" id="IPR020084">
    <property type="entry name" value="NUDIX_hydrolase_CS"/>
</dbReference>
<dbReference type="EMBL" id="VJOY01000019">
    <property type="protein sequence ID" value="TRX73164.1"/>
    <property type="molecule type" value="Genomic_DNA"/>
</dbReference>
<dbReference type="Proteomes" id="UP000315235">
    <property type="component" value="Unassembled WGS sequence"/>
</dbReference>
<gene>
    <name evidence="7" type="ORF">FM069_19150</name>
</gene>
<protein>
    <submittedName>
        <fullName evidence="7">NUDIX domain-containing protein</fullName>
    </submittedName>
</protein>
<evidence type="ECO:0000256" key="1">
    <source>
        <dbReference type="ARBA" id="ARBA00001946"/>
    </source>
</evidence>
<reference evidence="7 8" key="1">
    <citation type="submission" date="2019-07" db="EMBL/GenBank/DDBJ databases">
        <title>Pseudomonas mangiferae sp. nov., isolated from bark of mango tree in Thailand.</title>
        <authorList>
            <person name="Srisuk N."/>
            <person name="Anurat P."/>
        </authorList>
    </citation>
    <scope>NUCLEOTIDE SEQUENCE [LARGE SCALE GENOMIC DNA]</scope>
    <source>
        <strain evidence="7 8">DMKU_BBB3-04</strain>
    </source>
</reference>
<keyword evidence="5" id="KW-0460">Magnesium</keyword>
<comment type="caution">
    <text evidence="7">The sequence shown here is derived from an EMBL/GenBank/DDBJ whole genome shotgun (WGS) entry which is preliminary data.</text>
</comment>
<dbReference type="GO" id="GO:0005737">
    <property type="term" value="C:cytoplasm"/>
    <property type="evidence" value="ECO:0007669"/>
    <property type="project" value="TreeGrafter"/>
</dbReference>
<dbReference type="GO" id="GO:0046872">
    <property type="term" value="F:metal ion binding"/>
    <property type="evidence" value="ECO:0007669"/>
    <property type="project" value="UniProtKB-KW"/>
</dbReference>
<keyword evidence="4" id="KW-0378">Hydrolase</keyword>
<dbReference type="PROSITE" id="PS51462">
    <property type="entry name" value="NUDIX"/>
    <property type="match status" value="1"/>
</dbReference>
<organism evidence="7 8">
    <name type="scientific">Pseudomonas mangiferae</name>
    <dbReference type="NCBI Taxonomy" id="2593654"/>
    <lineage>
        <taxon>Bacteria</taxon>
        <taxon>Pseudomonadati</taxon>
        <taxon>Pseudomonadota</taxon>
        <taxon>Gammaproteobacteria</taxon>
        <taxon>Pseudomonadales</taxon>
        <taxon>Pseudomonadaceae</taxon>
        <taxon>Pseudomonas</taxon>
    </lineage>
</organism>
<sequence>MDRSMSPRLTTLVYCTHEQQVLLLDRQTAPYRGFLLPPGGKCEFGEIPIECARREFAEETGYVITEPLRPRGLVYDYSGSPDWNWLIFVYSFEASRRPALVEEKHPLVWADLDKLDAYRIPESDRFLMARLFAEGCSYLELAMEYRQAEAFVGCSAHFEGRAELFT</sequence>
<evidence type="ECO:0000256" key="3">
    <source>
        <dbReference type="ARBA" id="ARBA00022723"/>
    </source>
</evidence>
<evidence type="ECO:0000259" key="6">
    <source>
        <dbReference type="PROSITE" id="PS51462"/>
    </source>
</evidence>
<dbReference type="PROSITE" id="PS00893">
    <property type="entry name" value="NUDIX_BOX"/>
    <property type="match status" value="1"/>
</dbReference>
<dbReference type="InterPro" id="IPR000086">
    <property type="entry name" value="NUDIX_hydrolase_dom"/>
</dbReference>
<dbReference type="Gene3D" id="3.90.79.10">
    <property type="entry name" value="Nucleoside Triphosphate Pyrophosphohydrolase"/>
    <property type="match status" value="1"/>
</dbReference>
<dbReference type="AlphaFoldDB" id="A0A553GUI5"/>
<evidence type="ECO:0000256" key="5">
    <source>
        <dbReference type="ARBA" id="ARBA00022842"/>
    </source>
</evidence>
<evidence type="ECO:0000256" key="2">
    <source>
        <dbReference type="ARBA" id="ARBA00005582"/>
    </source>
</evidence>
<feature type="domain" description="Nudix hydrolase" evidence="6">
    <location>
        <begin position="6"/>
        <end position="133"/>
    </location>
</feature>
<keyword evidence="3" id="KW-0479">Metal-binding</keyword>
<accession>A0A553GUI5</accession>
<comment type="similarity">
    <text evidence="2">Belongs to the Nudix hydrolase family.</text>
</comment>
<evidence type="ECO:0000313" key="7">
    <source>
        <dbReference type="EMBL" id="TRX73164.1"/>
    </source>
</evidence>
<evidence type="ECO:0000256" key="4">
    <source>
        <dbReference type="ARBA" id="ARBA00022801"/>
    </source>
</evidence>